<keyword evidence="4" id="KW-0964">Secreted</keyword>
<evidence type="ECO:0000259" key="9">
    <source>
        <dbReference type="SMART" id="SM00634"/>
    </source>
</evidence>
<dbReference type="Proteomes" id="UP001283212">
    <property type="component" value="Unassembled WGS sequence"/>
</dbReference>
<keyword evidence="8" id="KW-1133">Transmembrane helix</keyword>
<accession>A0AAE4SC17</accession>
<keyword evidence="8" id="KW-0812">Transmembrane</keyword>
<organism evidence="10 11">
    <name type="scientific">Methanorbis rubei</name>
    <dbReference type="NCBI Taxonomy" id="3028300"/>
    <lineage>
        <taxon>Archaea</taxon>
        <taxon>Methanobacteriati</taxon>
        <taxon>Methanobacteriota</taxon>
        <taxon>Stenosarchaea group</taxon>
        <taxon>Methanomicrobia</taxon>
        <taxon>Methanomicrobiales</taxon>
        <taxon>Methanocorpusculaceae</taxon>
        <taxon>Methanorbis</taxon>
    </lineage>
</organism>
<evidence type="ECO:0000313" key="11">
    <source>
        <dbReference type="Proteomes" id="UP001283212"/>
    </source>
</evidence>
<dbReference type="InterPro" id="IPR026453">
    <property type="entry name" value="PGF_pre_PGF"/>
</dbReference>
<feature type="domain" description="Big-1" evidence="9">
    <location>
        <begin position="841"/>
        <end position="922"/>
    </location>
</feature>
<dbReference type="SMART" id="SM00710">
    <property type="entry name" value="PbH1"/>
    <property type="match status" value="12"/>
</dbReference>
<dbReference type="InterPro" id="IPR011050">
    <property type="entry name" value="Pectin_lyase_fold/virulence"/>
</dbReference>
<evidence type="ECO:0000256" key="2">
    <source>
        <dbReference type="ARBA" id="ARBA00004442"/>
    </source>
</evidence>
<evidence type="ECO:0000256" key="6">
    <source>
        <dbReference type="ARBA" id="ARBA00023136"/>
    </source>
</evidence>
<keyword evidence="7" id="KW-0998">Cell outer membrane</keyword>
<gene>
    <name evidence="10" type="ORF">McpCs1_17220</name>
</gene>
<reference evidence="10 11" key="1">
    <citation type="submission" date="2023-06" db="EMBL/GenBank/DDBJ databases">
        <title>Genome sequence of Methancorpusculaceae sp. Cs1.</title>
        <authorList>
            <person name="Protasov E."/>
            <person name="Platt K."/>
            <person name="Poehlein A."/>
            <person name="Daniel R."/>
            <person name="Brune A."/>
        </authorList>
    </citation>
    <scope>NUCLEOTIDE SEQUENCE [LARGE SCALE GENOMIC DNA]</scope>
    <source>
        <strain evidence="10 11">Cs1</strain>
    </source>
</reference>
<keyword evidence="6 8" id="KW-0472">Membrane</keyword>
<evidence type="ECO:0000313" key="10">
    <source>
        <dbReference type="EMBL" id="MDV0444317.1"/>
    </source>
</evidence>
<evidence type="ECO:0000256" key="3">
    <source>
        <dbReference type="ARBA" id="ARBA00004613"/>
    </source>
</evidence>
<name>A0AAE4SC17_9EURY</name>
<dbReference type="Gene3D" id="2.60.40.1080">
    <property type="match status" value="2"/>
</dbReference>
<sequence length="1567" mass="158887">MNVVCMNVVCMCVSLNDDSVKKISCRSWMQYALLLCAVLLCACVLFTAPVAASPDDAFVFNGGTFATAQALAVALGSAATAADDTLTLNQDLLLTGPVNITGSMTIIGNGHTIWRGGNNFFLINVSVGILTLGGPSDILIINASTDEFYSNCGLIQVTGSGSELIMNDGVTITGDSENNFYEGGSVCIVSGGNFTMHGGNITDNWAGTGGGVYVSGGSSFTMYGGNITDNRGSDGGGVYVTSGSSFTMHGGNITGNRASGSGGGVRVSDPYPYTGSFFTMDGGKIFGNRAGDGGGVYVGVVGNFTMNGGEIFDNIVTQYGGGVRVYGLNAVFTMNNGKIFNNTAQYGGGVDLEGYGGGSFTMGGGEISGNTATNKGGGIRSSGDVTIDDGEISGNTAQNGGGAFLYGNSFTMHAGKISGNTGSTYAAIGFEKLEFATTSFLMTGGEISHNIAKESDGAAIGFNSSNPIVVIVTITDGSIIHNQGHAISQSGGLNTQGTYNIGGTTLFLNNTGSHFYMKSGDATLNLTGGEYKKGENTVNLLDTSGKTAVYLSGPVTFDADLPFTLNSKDSTVTVNGEFTGMIHSFNPIAEDLDNVALITVDNTKTTQKPSELLSRFALLDTKKWTLVADDNTDTIKTVINKPIALAGSGNVTVTWINATVANVSIRLDPNANDATDVYVRLGSSESQKLSGGTFVKGSTISDLQVTGLTAGTSYSVAAVLKNTGISSSEFTSSNLLDTTSPTPHTVTITGTGGAPLPDGGANLGQGKSMTFGVLVYDASDKLLKDEPVTWSKTGAFTIEGTKTATTITLTGGSSDGTDTLTATAGGATGTASISVTTDTPTKLTVNADKQTIALGDSVSLTPIATDNGGKQFAGYDVEWTVSPSGTIADSKTGAAAAFTPTVAGSYTITASVSDPSLTAQTTITVVAKPTITTQPQSATYIKGQTAAQLTVTASGAALGYQWQKSTDPSFNADVSTVGTNSRTYPPDISTAGTTYYRVNVTNTQNDFVTHTYSSAAMITVLEPTADKIELNKTSVTIQKEGAAAQITATAKNTTLDTNLDTAVITWSIETGGEYVSITQAGNTVTITGKQAGTAVISASSGSAAAKATVIVTDQTVTTHTITASAGTGGSINPNGEIPVVEGSSQGFTITPDTGYEITNVIVDGTSVDAVNYYKFDSVMESHTIAATFTATSYTITASAGPGGSISPSGAVTAAPGDDKSFTITAATGYKIADVKVDGTSVGAASSHTIENIQAACTIRAEFSELPPSTVTITATAGPGGSISPSGAVSVTSGDDKSFSINPADGYKIADVKVDGRSVGAVSSYTIQNIVADHTIAATFTGVPTPVPTGGGSSDGGYSGSTSAGISLTGSVSFGSSVGFTSVDFPQGTTGTVVLNTKPSGIPEPQNSYLVSDISAPSFQGSAQVEFSVPAALIRDQGLGVNDVVLRHYVNGEWVNLPTFFIGEERGAAHYVATTSSFSPFAIVYEKGGASTVEKSTPQPTVAAGTAAATSAATASATNAQASAATPVPTNPAGSAATAAPTLTQAPVPVAGALFGLLAACVMLRRRN</sequence>
<dbReference type="InterPro" id="IPR008964">
    <property type="entry name" value="Invasin/intimin_cell_adhesion"/>
</dbReference>
<dbReference type="NCBIfam" id="TIGR04213">
    <property type="entry name" value="PGF_pre_PGF"/>
    <property type="match status" value="1"/>
</dbReference>
<dbReference type="InterPro" id="IPR003344">
    <property type="entry name" value="Big_1_dom"/>
</dbReference>
<comment type="caution">
    <text evidence="10">The sequence shown here is derived from an EMBL/GenBank/DDBJ whole genome shotgun (WGS) entry which is preliminary data.</text>
</comment>
<dbReference type="EMBL" id="JAWDKB010000007">
    <property type="protein sequence ID" value="MDV0444317.1"/>
    <property type="molecule type" value="Genomic_DNA"/>
</dbReference>
<dbReference type="InterPro" id="IPR003368">
    <property type="entry name" value="POMP_repeat"/>
</dbReference>
<evidence type="ECO:0000256" key="7">
    <source>
        <dbReference type="ARBA" id="ARBA00023237"/>
    </source>
</evidence>
<protein>
    <recommendedName>
        <fullName evidence="9">Big-1 domain-containing protein</fullName>
    </recommendedName>
</protein>
<evidence type="ECO:0000256" key="8">
    <source>
        <dbReference type="SAM" id="Phobius"/>
    </source>
</evidence>
<dbReference type="InterPro" id="IPR012332">
    <property type="entry name" value="Autotransporter_pectin_lyase_C"/>
</dbReference>
<evidence type="ECO:0000256" key="4">
    <source>
        <dbReference type="ARBA" id="ARBA00022525"/>
    </source>
</evidence>
<evidence type="ECO:0000256" key="1">
    <source>
        <dbReference type="ARBA" id="ARBA00004196"/>
    </source>
</evidence>
<dbReference type="Gene3D" id="2.160.20.20">
    <property type="match status" value="1"/>
</dbReference>
<dbReference type="NCBIfam" id="TIGR01376">
    <property type="entry name" value="POMP_repeat"/>
    <property type="match status" value="1"/>
</dbReference>
<dbReference type="SUPFAM" id="SSF51126">
    <property type="entry name" value="Pectin lyase-like"/>
    <property type="match status" value="1"/>
</dbReference>
<keyword evidence="5" id="KW-0732">Signal</keyword>
<proteinExistence type="predicted"/>
<comment type="subcellular location">
    <subcellularLocation>
        <location evidence="1">Cell envelope</location>
    </subcellularLocation>
    <subcellularLocation>
        <location evidence="2">Cell outer membrane</location>
    </subcellularLocation>
    <subcellularLocation>
        <location evidence="3">Secreted</location>
    </subcellularLocation>
</comment>
<keyword evidence="11" id="KW-1185">Reference proteome</keyword>
<evidence type="ECO:0000256" key="5">
    <source>
        <dbReference type="ARBA" id="ARBA00022729"/>
    </source>
</evidence>
<feature type="transmembrane region" description="Helical" evidence="8">
    <location>
        <begin position="1545"/>
        <end position="1563"/>
    </location>
</feature>
<dbReference type="SUPFAM" id="SSF49373">
    <property type="entry name" value="Invasin/intimin cell-adhesion fragments"/>
    <property type="match status" value="1"/>
</dbReference>
<dbReference type="GO" id="GO:0005576">
    <property type="term" value="C:extracellular region"/>
    <property type="evidence" value="ECO:0007669"/>
    <property type="project" value="UniProtKB-SubCell"/>
</dbReference>
<dbReference type="InterPro" id="IPR006626">
    <property type="entry name" value="PbH1"/>
</dbReference>
<dbReference type="SMART" id="SM00634">
    <property type="entry name" value="BID_1"/>
    <property type="match status" value="1"/>
</dbReference>